<dbReference type="Proteomes" id="UP000199207">
    <property type="component" value="Unassembled WGS sequence"/>
</dbReference>
<dbReference type="RefSeq" id="WP_093837601.1">
    <property type="nucleotide sequence ID" value="NZ_FOLM01000002.1"/>
</dbReference>
<keyword evidence="3" id="KW-1185">Reference proteome</keyword>
<gene>
    <name evidence="2" type="ORF">SAMN05421773_102300</name>
</gene>
<feature type="compositionally biased region" description="Acidic residues" evidence="1">
    <location>
        <begin position="16"/>
        <end position="26"/>
    </location>
</feature>
<protein>
    <submittedName>
        <fullName evidence="2">Uncharacterized protein</fullName>
    </submittedName>
</protein>
<feature type="region of interest" description="Disordered" evidence="1">
    <location>
        <begin position="1"/>
        <end position="28"/>
    </location>
</feature>
<name>A0A1I1H8H3_9ACTN</name>
<dbReference type="EMBL" id="FOLM01000002">
    <property type="protein sequence ID" value="SFC20449.1"/>
    <property type="molecule type" value="Genomic_DNA"/>
</dbReference>
<evidence type="ECO:0000313" key="2">
    <source>
        <dbReference type="EMBL" id="SFC20449.1"/>
    </source>
</evidence>
<evidence type="ECO:0000256" key="1">
    <source>
        <dbReference type="SAM" id="MobiDB-lite"/>
    </source>
</evidence>
<dbReference type="OrthoDB" id="4053327at2"/>
<dbReference type="AlphaFoldDB" id="A0A1I1H8H3"/>
<organism evidence="2 3">
    <name type="scientific">Streptomyces aidingensis</name>
    <dbReference type="NCBI Taxonomy" id="910347"/>
    <lineage>
        <taxon>Bacteria</taxon>
        <taxon>Bacillati</taxon>
        <taxon>Actinomycetota</taxon>
        <taxon>Actinomycetes</taxon>
        <taxon>Kitasatosporales</taxon>
        <taxon>Streptomycetaceae</taxon>
        <taxon>Streptomyces</taxon>
    </lineage>
</organism>
<proteinExistence type="predicted"/>
<reference evidence="2" key="1">
    <citation type="submission" date="2016-10" db="EMBL/GenBank/DDBJ databases">
        <authorList>
            <person name="de Groot N.N."/>
        </authorList>
    </citation>
    <scope>NUCLEOTIDE SEQUENCE [LARGE SCALE GENOMIC DNA]</scope>
    <source>
        <strain evidence="2">CGMCC 4.5739</strain>
    </source>
</reference>
<accession>A0A1I1H8H3</accession>
<evidence type="ECO:0000313" key="3">
    <source>
        <dbReference type="Proteomes" id="UP000199207"/>
    </source>
</evidence>
<sequence>MREDGFGFTDRILGPEEPETGAEDPNDALTAALPEGEADAWRRALHGAAADGLTRDMPEDVAAGRDACGKTVYV</sequence>